<name>A0A7U3ZHV8_RUNSL</name>
<feature type="domain" description="Response regulatory" evidence="2">
    <location>
        <begin position="6"/>
        <end position="128"/>
    </location>
</feature>
<dbReference type="SMART" id="SM00448">
    <property type="entry name" value="REC"/>
    <property type="match status" value="1"/>
</dbReference>
<proteinExistence type="predicted"/>
<dbReference type="AlphaFoldDB" id="A0A7U3ZHV8"/>
<evidence type="ECO:0000256" key="1">
    <source>
        <dbReference type="PROSITE-ProRule" id="PRU00169"/>
    </source>
</evidence>
<dbReference type="InterPro" id="IPR052893">
    <property type="entry name" value="TCS_response_regulator"/>
</dbReference>
<dbReference type="PROSITE" id="PS50110">
    <property type="entry name" value="RESPONSE_REGULATORY"/>
    <property type="match status" value="1"/>
</dbReference>
<dbReference type="InterPro" id="IPR011006">
    <property type="entry name" value="CheY-like_superfamily"/>
</dbReference>
<evidence type="ECO:0000313" key="3">
    <source>
        <dbReference type="EMBL" id="AEI47470.1"/>
    </source>
</evidence>
<keyword evidence="1" id="KW-0597">Phosphoprotein</keyword>
<organism evidence="3 4">
    <name type="scientific">Runella slithyformis (strain ATCC 29530 / DSM 19594 / LMG 11500 / NCIMB 11436 / LSU 4)</name>
    <dbReference type="NCBI Taxonomy" id="761193"/>
    <lineage>
        <taxon>Bacteria</taxon>
        <taxon>Pseudomonadati</taxon>
        <taxon>Bacteroidota</taxon>
        <taxon>Cytophagia</taxon>
        <taxon>Cytophagales</taxon>
        <taxon>Spirosomataceae</taxon>
        <taxon>Runella</taxon>
    </lineage>
</organism>
<accession>A0A7U3ZHV8</accession>
<dbReference type="KEGG" id="rsi:Runsl_1039"/>
<gene>
    <name evidence="3" type="ordered locus">Runsl_1039</name>
</gene>
<dbReference type="EMBL" id="CP002859">
    <property type="protein sequence ID" value="AEI47470.1"/>
    <property type="molecule type" value="Genomic_DNA"/>
</dbReference>
<dbReference type="Proteomes" id="UP000000493">
    <property type="component" value="Chromosome"/>
</dbReference>
<keyword evidence="4" id="KW-1185">Reference proteome</keyword>
<dbReference type="Gene3D" id="3.40.50.2300">
    <property type="match status" value="1"/>
</dbReference>
<evidence type="ECO:0000313" key="4">
    <source>
        <dbReference type="Proteomes" id="UP000000493"/>
    </source>
</evidence>
<dbReference type="PANTHER" id="PTHR44520:SF2">
    <property type="entry name" value="RESPONSE REGULATOR RCP1"/>
    <property type="match status" value="1"/>
</dbReference>
<reference evidence="3 4" key="2">
    <citation type="journal article" date="2012" name="Stand. Genomic Sci.">
        <title>Complete genome sequence of the aquatic bacterium Runella slithyformis type strain (LSU 4(T)).</title>
        <authorList>
            <person name="Copeland A."/>
            <person name="Zhang X."/>
            <person name="Misra M."/>
            <person name="Lapidus A."/>
            <person name="Nolan M."/>
            <person name="Lucas S."/>
            <person name="Deshpande S."/>
            <person name="Cheng J.F."/>
            <person name="Tapia R."/>
            <person name="Goodwin L.A."/>
            <person name="Pitluck S."/>
            <person name="Liolios K."/>
            <person name="Pagani I."/>
            <person name="Ivanova N."/>
            <person name="Mikhailova N."/>
            <person name="Pati A."/>
            <person name="Chen A."/>
            <person name="Palaniappan K."/>
            <person name="Land M."/>
            <person name="Hauser L."/>
            <person name="Pan C."/>
            <person name="Jeffries C.D."/>
            <person name="Detter J.C."/>
            <person name="Brambilla E.M."/>
            <person name="Rohde M."/>
            <person name="Djao O.D."/>
            <person name="Goker M."/>
            <person name="Sikorski J."/>
            <person name="Tindall B.J."/>
            <person name="Woyke T."/>
            <person name="Bristow J."/>
            <person name="Eisen J.A."/>
            <person name="Markowitz V."/>
            <person name="Hugenholtz P."/>
            <person name="Kyrpides N.C."/>
            <person name="Klenk H.P."/>
            <person name="Mavromatis K."/>
        </authorList>
    </citation>
    <scope>NUCLEOTIDE SEQUENCE [LARGE SCALE GENOMIC DNA]</scope>
    <source>
        <strain evidence="4">ATCC 29530 / DSM 19594 / LMG 11500 / NCIMB 11436 / LSU 4</strain>
    </source>
</reference>
<dbReference type="RefSeq" id="WP_013926789.1">
    <property type="nucleotide sequence ID" value="NC_015703.1"/>
</dbReference>
<reference evidence="4" key="1">
    <citation type="submission" date="2011-06" db="EMBL/GenBank/DDBJ databases">
        <title>The complete genome of chromosome of Runella slithyformis DSM 19594.</title>
        <authorList>
            <consortium name="US DOE Joint Genome Institute (JGI-PGF)"/>
            <person name="Lucas S."/>
            <person name="Han J."/>
            <person name="Lapidus A."/>
            <person name="Bruce D."/>
            <person name="Goodwin L."/>
            <person name="Pitluck S."/>
            <person name="Peters L."/>
            <person name="Kyrpides N."/>
            <person name="Mavromatis K."/>
            <person name="Ivanova N."/>
            <person name="Ovchinnikova G."/>
            <person name="Zhang X."/>
            <person name="Misra M."/>
            <person name="Detter J.C."/>
            <person name="Tapia R."/>
            <person name="Han C."/>
            <person name="Land M."/>
            <person name="Hauser L."/>
            <person name="Markowitz V."/>
            <person name="Cheng J.-F."/>
            <person name="Hugenholtz P."/>
            <person name="Woyke T."/>
            <person name="Wu D."/>
            <person name="Tindall B."/>
            <person name="Faehrich R."/>
            <person name="Brambilla E."/>
            <person name="Klenk H.-P."/>
            <person name="Eisen J.A."/>
        </authorList>
    </citation>
    <scope>NUCLEOTIDE SEQUENCE [LARGE SCALE GENOMIC DNA]</scope>
    <source>
        <strain evidence="4">ATCC 29530 / DSM 19594 / LMG 11500 / NCIMB 11436 / LSU 4</strain>
    </source>
</reference>
<feature type="modified residue" description="4-aspartylphosphate" evidence="1">
    <location>
        <position position="59"/>
    </location>
</feature>
<dbReference type="Pfam" id="PF00072">
    <property type="entry name" value="Response_reg"/>
    <property type="match status" value="1"/>
</dbReference>
<dbReference type="PANTHER" id="PTHR44520">
    <property type="entry name" value="RESPONSE REGULATOR RCP1-RELATED"/>
    <property type="match status" value="1"/>
</dbReference>
<sequence length="141" mass="16354">MSLIGPIISVEDDTDDQYLISQIIQSFELPNKLIFFPNGKMALHYLETTKEKPFLILCDINMPVMNGLELREHINKNEFLRRKSIPFIFLSTAANAQLIHIAYDAAVQGFYKKATSYSKFQQQLKLIIDYWQDCLHPNSQL</sequence>
<dbReference type="GO" id="GO:0000160">
    <property type="term" value="P:phosphorelay signal transduction system"/>
    <property type="evidence" value="ECO:0007669"/>
    <property type="project" value="InterPro"/>
</dbReference>
<evidence type="ECO:0000259" key="2">
    <source>
        <dbReference type="PROSITE" id="PS50110"/>
    </source>
</evidence>
<dbReference type="InterPro" id="IPR001789">
    <property type="entry name" value="Sig_transdc_resp-reg_receiver"/>
</dbReference>
<dbReference type="SUPFAM" id="SSF52172">
    <property type="entry name" value="CheY-like"/>
    <property type="match status" value="1"/>
</dbReference>
<protein>
    <submittedName>
        <fullName evidence="3">Response regulator receiver</fullName>
    </submittedName>
</protein>